<dbReference type="EMBL" id="VIGI01000007">
    <property type="protein sequence ID" value="KAB8298134.1"/>
    <property type="molecule type" value="Genomic_DNA"/>
</dbReference>
<evidence type="ECO:0000259" key="3">
    <source>
        <dbReference type="Pfam" id="PF23190"/>
    </source>
</evidence>
<feature type="compositionally biased region" description="Polar residues" evidence="1">
    <location>
        <begin position="946"/>
        <end position="985"/>
    </location>
</feature>
<feature type="domain" description="YVC1 N-terminal linker helical" evidence="3">
    <location>
        <begin position="123"/>
        <end position="280"/>
    </location>
</feature>
<feature type="compositionally biased region" description="Acidic residues" evidence="1">
    <location>
        <begin position="49"/>
        <end position="89"/>
    </location>
</feature>
<organism evidence="5 6">
    <name type="scientific">Monilinia laxa</name>
    <name type="common">Brown rot fungus</name>
    <name type="synonym">Sclerotinia laxa</name>
    <dbReference type="NCBI Taxonomy" id="61186"/>
    <lineage>
        <taxon>Eukaryota</taxon>
        <taxon>Fungi</taxon>
        <taxon>Dikarya</taxon>
        <taxon>Ascomycota</taxon>
        <taxon>Pezizomycotina</taxon>
        <taxon>Leotiomycetes</taxon>
        <taxon>Helotiales</taxon>
        <taxon>Sclerotiniaceae</taxon>
        <taxon>Monilinia</taxon>
    </lineage>
</organism>
<feature type="compositionally biased region" description="Polar residues" evidence="1">
    <location>
        <begin position="1095"/>
        <end position="1104"/>
    </location>
</feature>
<dbReference type="Pfam" id="PF23317">
    <property type="entry name" value="YVC1_C"/>
    <property type="match status" value="1"/>
</dbReference>
<dbReference type="InterPro" id="IPR052971">
    <property type="entry name" value="TRP_calcium_channel"/>
</dbReference>
<feature type="compositionally biased region" description="Polar residues" evidence="1">
    <location>
        <begin position="1122"/>
        <end position="1133"/>
    </location>
</feature>
<keyword evidence="2" id="KW-0472">Membrane</keyword>
<feature type="region of interest" description="Disordered" evidence="1">
    <location>
        <begin position="946"/>
        <end position="990"/>
    </location>
</feature>
<feature type="transmembrane region" description="Helical" evidence="2">
    <location>
        <begin position="613"/>
        <end position="634"/>
    </location>
</feature>
<feature type="region of interest" description="Disordered" evidence="1">
    <location>
        <begin position="1"/>
        <end position="92"/>
    </location>
</feature>
<feature type="domain" description="Calcium channel YVC1-like C-terminal transmembrane" evidence="4">
    <location>
        <begin position="371"/>
        <end position="678"/>
    </location>
</feature>
<feature type="compositionally biased region" description="Basic residues" evidence="1">
    <location>
        <begin position="896"/>
        <end position="908"/>
    </location>
</feature>
<feature type="transmembrane region" description="Helical" evidence="2">
    <location>
        <begin position="460"/>
        <end position="480"/>
    </location>
</feature>
<reference evidence="5 6" key="1">
    <citation type="submission" date="2019-06" db="EMBL/GenBank/DDBJ databases">
        <title>Genome Sequence of the Brown Rot Fungal Pathogen Monilinia laxa.</title>
        <authorList>
            <person name="De Miccolis Angelini R.M."/>
            <person name="Landi L."/>
            <person name="Abate D."/>
            <person name="Pollastro S."/>
            <person name="Romanazzi G."/>
            <person name="Faretra F."/>
        </authorList>
    </citation>
    <scope>NUCLEOTIDE SEQUENCE [LARGE SCALE GENOMIC DNA]</scope>
    <source>
        <strain evidence="5 6">Mlax316</strain>
    </source>
</reference>
<dbReference type="Pfam" id="PF23190">
    <property type="entry name" value="LHD_TRPY1"/>
    <property type="match status" value="1"/>
</dbReference>
<dbReference type="OrthoDB" id="2373987at2759"/>
<keyword evidence="2" id="KW-1133">Transmembrane helix</keyword>
<sequence length="1304" mass="147695">MLSSLLRPKKARRRVQEIHSPFSSPYIDRSSPLANRRKDLPRHASADFTETEIEDDTEEEIALGNDGEDEDEDEDEEGDEEELGEDGDEGQPLLPIFSAAHLDALPVYNLTHAIRLIILPRTETTLTWDQLRSPQVSQFLVKPMQQQIRTSHFSRATLYALMANCLQFRKESQANPGNAGNSLTRALVCELLAIKLLKEYNTRELIDALSYDFFPLQGLTQPDPPITNWNQRNRPRPVAARTSTLEVAIRASAKRFLAHPLVVQQLEAIWAGTIVFHSAADNLHRTSINRADYKKQSPSNGSAVPLLTREQLRYGATRGPLKPPNKEPETQQAIQTLTRRTVTLYDPRDASLFKLSRLRVPRYRQFFSTCSLAILLGLFLAVLSQRSTDITGLEVIFWFWSAGFMLDEVVGFNEQGFSLYIMSFWNAFDLGILVLLTIYYCMRLYGIFLVDYGREEWNSMAYDVLATNAILLFPRLFSVLDHYRYFSQLLIAFRLMAIDLVAVFVLILIACSGFFVAFTLSFGKSEYDAAGVAYKIFQILMGFTPAAWEAWETYNFLGKALLVLFLFICHFLVITILITVLTNSFMSIVSNANEEHQFVFAVNTISMVKNDALFSYVAPTNIIAWVFTPFRFVFPFRTFIKMNRTVIKITHFPLLFSICAYEKIFLARSVFEPTDLIEKVGQRRKRTISFQDHRHGLFSPNLHRHESSVAGFQKDRALDEVFRLAPRDTLGRNRPSFDRRQTHNVINNWMDRQVDVASPQEQDPSILERLERQRQSRKTTMMRHRGISREISGNRSVASDPAEFMSTGFHDMTRMSDDEMHQNSFGGDDTDADGDDELLSNDEDEVHTEDKHTATNFSQSAESEEDYFQTPIATRFVSPTTAFDANQNHTQEHGSPPKHKATPKKRSHDRNLSTTTILFNPVAHDSSVSSISPPRSRPLTAKMYSQVNTGNNTPAGSRTPKSNNAAGPSGTRTPKTANHTNTTSRPRPIVPHRTHFQSTAITSKPDTARNRLVRHKASSLNISLSEMGLDHAQLGAVPSSFQTQMAIATKMAMERNKKEETADGMMGRLMLARMKTLEEGFAEVVKEFRGMRTAGNSSVENETSVGKRREGKGDKKKKRPESSNFSQTKSEINNEGLKMSSSKGKERGYFDNEYDDDTPTIGLDFEGVTSRGTSEYKTPYETPRTEKNYGTRLYPFSYHFFIILSCPVLSYPILSYPILSYPKPNILYDPQSKAPAYPLHKVSQRSPPYESLSIFFTPFNRLKNGAMGVGQNITQATTGTYLVAQVGPLPMLRMAFPQYTSVLQ</sequence>
<dbReference type="InterPro" id="IPR056336">
    <property type="entry name" value="YVC1_C"/>
</dbReference>
<gene>
    <name evidence="5" type="ORF">EYC80_001890</name>
</gene>
<evidence type="ECO:0000259" key="4">
    <source>
        <dbReference type="Pfam" id="PF23317"/>
    </source>
</evidence>
<feature type="transmembrane region" description="Helical" evidence="2">
    <location>
        <begin position="366"/>
        <end position="383"/>
    </location>
</feature>
<feature type="compositionally biased region" description="Basic and acidic residues" evidence="1">
    <location>
        <begin position="36"/>
        <end position="45"/>
    </location>
</feature>
<accession>A0A5N6K6C8</accession>
<comment type="caution">
    <text evidence="5">The sequence shown here is derived from an EMBL/GenBank/DDBJ whole genome shotgun (WGS) entry which is preliminary data.</text>
</comment>
<dbReference type="Proteomes" id="UP000326757">
    <property type="component" value="Unassembled WGS sequence"/>
</dbReference>
<protein>
    <recommendedName>
        <fullName evidence="7">Ion transport domain-containing protein</fullName>
    </recommendedName>
</protein>
<evidence type="ECO:0000313" key="5">
    <source>
        <dbReference type="EMBL" id="KAB8298134.1"/>
    </source>
</evidence>
<feature type="compositionally biased region" description="Basic residues" evidence="1">
    <location>
        <begin position="775"/>
        <end position="786"/>
    </location>
</feature>
<proteinExistence type="predicted"/>
<name>A0A5N6K6C8_MONLA</name>
<keyword evidence="6" id="KW-1185">Reference proteome</keyword>
<feature type="region of interest" description="Disordered" evidence="1">
    <location>
        <begin position="772"/>
        <end position="801"/>
    </location>
</feature>
<dbReference type="InterPro" id="IPR056337">
    <property type="entry name" value="LHD_YVC1"/>
</dbReference>
<feature type="transmembrane region" description="Helical" evidence="2">
    <location>
        <begin position="395"/>
        <end position="412"/>
    </location>
</feature>
<feature type="transmembrane region" description="Helical" evidence="2">
    <location>
        <begin position="492"/>
        <end position="520"/>
    </location>
</feature>
<feature type="compositionally biased region" description="Acidic residues" evidence="1">
    <location>
        <begin position="828"/>
        <end position="847"/>
    </location>
</feature>
<evidence type="ECO:0008006" key="7">
    <source>
        <dbReference type="Google" id="ProtNLM"/>
    </source>
</evidence>
<feature type="region of interest" description="Disordered" evidence="1">
    <location>
        <begin position="886"/>
        <end position="911"/>
    </location>
</feature>
<dbReference type="PANTHER" id="PTHR35859">
    <property type="entry name" value="NONSELECTIVE CATION CHANNEL PROTEIN"/>
    <property type="match status" value="1"/>
</dbReference>
<evidence type="ECO:0000313" key="6">
    <source>
        <dbReference type="Proteomes" id="UP000326757"/>
    </source>
</evidence>
<feature type="region of interest" description="Disordered" evidence="1">
    <location>
        <begin position="1095"/>
        <end position="1183"/>
    </location>
</feature>
<feature type="region of interest" description="Disordered" evidence="1">
    <location>
        <begin position="817"/>
        <end position="866"/>
    </location>
</feature>
<evidence type="ECO:0000256" key="1">
    <source>
        <dbReference type="SAM" id="MobiDB-lite"/>
    </source>
</evidence>
<dbReference type="PANTHER" id="PTHR35859:SF4">
    <property type="entry name" value="MEMBRANE CHANNEL PROTEIN, PUTATIVE (AFU_ORTHOLOGUE AFUA_6G11300)-RELATED"/>
    <property type="match status" value="1"/>
</dbReference>
<keyword evidence="2" id="KW-0812">Transmembrane</keyword>
<feature type="transmembrane region" description="Helical" evidence="2">
    <location>
        <begin position="419"/>
        <end position="440"/>
    </location>
</feature>
<evidence type="ECO:0000256" key="2">
    <source>
        <dbReference type="SAM" id="Phobius"/>
    </source>
</evidence>
<feature type="transmembrane region" description="Helical" evidence="2">
    <location>
        <begin position="560"/>
        <end position="581"/>
    </location>
</feature>
<feature type="transmembrane region" description="Helical" evidence="2">
    <location>
        <begin position="532"/>
        <end position="548"/>
    </location>
</feature>